<organism evidence="1 2">
    <name type="scientific">Tetranychus urticae</name>
    <name type="common">Two-spotted spider mite</name>
    <dbReference type="NCBI Taxonomy" id="32264"/>
    <lineage>
        <taxon>Eukaryota</taxon>
        <taxon>Metazoa</taxon>
        <taxon>Ecdysozoa</taxon>
        <taxon>Arthropoda</taxon>
        <taxon>Chelicerata</taxon>
        <taxon>Arachnida</taxon>
        <taxon>Acari</taxon>
        <taxon>Acariformes</taxon>
        <taxon>Trombidiformes</taxon>
        <taxon>Prostigmata</taxon>
        <taxon>Eleutherengona</taxon>
        <taxon>Raphignathae</taxon>
        <taxon>Tetranychoidea</taxon>
        <taxon>Tetranychidae</taxon>
        <taxon>Tetranychus</taxon>
    </lineage>
</organism>
<protein>
    <submittedName>
        <fullName evidence="1">Uncharacterized protein</fullName>
    </submittedName>
</protein>
<dbReference type="AlphaFoldDB" id="T1JRX6"/>
<reference evidence="1" key="2">
    <citation type="submission" date="2015-06" db="UniProtKB">
        <authorList>
            <consortium name="EnsemblMetazoa"/>
        </authorList>
    </citation>
    <scope>IDENTIFICATION</scope>
</reference>
<reference evidence="2" key="1">
    <citation type="submission" date="2011-08" db="EMBL/GenBank/DDBJ databases">
        <authorList>
            <person name="Rombauts S."/>
        </authorList>
    </citation>
    <scope>NUCLEOTIDE SEQUENCE</scope>
    <source>
        <strain evidence="2">London</strain>
    </source>
</reference>
<keyword evidence="2" id="KW-1185">Reference proteome</keyword>
<evidence type="ECO:0000313" key="2">
    <source>
        <dbReference type="Proteomes" id="UP000015104"/>
    </source>
</evidence>
<dbReference type="HOGENOM" id="CLU_3225194_0_0_1"/>
<dbReference type="EMBL" id="CAEY01000457">
    <property type="status" value="NOT_ANNOTATED_CDS"/>
    <property type="molecule type" value="Genomic_DNA"/>
</dbReference>
<evidence type="ECO:0000313" key="1">
    <source>
        <dbReference type="EnsemblMetazoa" id="tetur01g08510.1"/>
    </source>
</evidence>
<sequence>MPIYSLPFELCSSCNLISLLIHKCHQQKAKANKAWIIRFAVYIM</sequence>
<accession>T1JRX6</accession>
<dbReference type="Proteomes" id="UP000015104">
    <property type="component" value="Unassembled WGS sequence"/>
</dbReference>
<proteinExistence type="predicted"/>
<name>T1JRX6_TETUR</name>
<dbReference type="EnsemblMetazoa" id="tetur01g08510.1">
    <property type="protein sequence ID" value="tetur01g08510.1"/>
    <property type="gene ID" value="tetur01g08510"/>
</dbReference>